<protein>
    <recommendedName>
        <fullName evidence="3">Required for respiratory growth protein 7, mitochondrial</fullName>
    </recommendedName>
</protein>
<keyword evidence="4" id="KW-0496">Mitochondrion</keyword>
<dbReference type="HOGENOM" id="CLU_085105_1_0_1"/>
<evidence type="ECO:0000313" key="6">
    <source>
        <dbReference type="Proteomes" id="UP000009009"/>
    </source>
</evidence>
<proteinExistence type="inferred from homology"/>
<sequence length="258" mass="29957">MIKNYLGRRWLNNPAIQAYVKQNAAVAHSTVFQGNLYEYTVMRELSEKLRMTKLRKTGGAHDGGVDIKGSWPVDDIYWKISSLMPNLEMASNIKRTNSQNGFVLKPLKYRIIDHTFEPLKVLVQCKAFTKSKLSPREFRELVGTFTSLVSHSQRNKTVCIMCSPHMLTKDTLNLINNITLPLIYLRVEMLKEKTDGHFDLINSGKLINYYENSYASTLMQDCKISEWLKLKLYKNSDFNSRKKIKKKKKKNNKEILIK</sequence>
<dbReference type="InterPro" id="IPR018828">
    <property type="entry name" value="RRG7"/>
</dbReference>
<dbReference type="GO" id="GO:0005739">
    <property type="term" value="C:mitochondrion"/>
    <property type="evidence" value="ECO:0007669"/>
    <property type="project" value="UniProtKB-SubCell"/>
</dbReference>
<dbReference type="AlphaFoldDB" id="H0GP09"/>
<dbReference type="OrthoDB" id="20734at2759"/>
<keyword evidence="6" id="KW-1185">Reference proteome</keyword>
<evidence type="ECO:0000256" key="3">
    <source>
        <dbReference type="ARBA" id="ARBA00014638"/>
    </source>
</evidence>
<dbReference type="PhylomeDB" id="H0GP09"/>
<gene>
    <name evidence="5" type="ORF">VIN7_4707</name>
</gene>
<evidence type="ECO:0000313" key="5">
    <source>
        <dbReference type="EMBL" id="EHN04499.1"/>
    </source>
</evidence>
<dbReference type="PANTHER" id="PTHR28133">
    <property type="entry name" value="REQUIRED FOR RESPIRATORY GROWTH PROTEIN 7, MITOCHONDRIAL"/>
    <property type="match status" value="1"/>
</dbReference>
<accession>H0GP09</accession>
<comment type="similarity">
    <text evidence="2">Belongs to the RRG7 family.</text>
</comment>
<dbReference type="PANTHER" id="PTHR28133:SF1">
    <property type="entry name" value="REQUIRED FOR RESPIRATORY GROWTH PROTEIN 7, MITOCHONDRIAL"/>
    <property type="match status" value="1"/>
</dbReference>
<organism evidence="5 6">
    <name type="scientific">Saccharomyces cerevisiae x Saccharomyces kudriavzevii (strain VIN7)</name>
    <name type="common">Yeast</name>
    <dbReference type="NCBI Taxonomy" id="1095631"/>
    <lineage>
        <taxon>Eukaryota</taxon>
        <taxon>Fungi</taxon>
        <taxon>Dikarya</taxon>
        <taxon>Ascomycota</taxon>
        <taxon>Saccharomycotina</taxon>
        <taxon>Saccharomycetes</taxon>
        <taxon>Saccharomycetales</taxon>
        <taxon>Saccharomycetaceae</taxon>
        <taxon>Saccharomyces</taxon>
    </lineage>
</organism>
<dbReference type="Proteomes" id="UP000009009">
    <property type="component" value="Unassembled WGS sequence"/>
</dbReference>
<dbReference type="Pfam" id="PF10356">
    <property type="entry name" value="RRG7"/>
    <property type="match status" value="1"/>
</dbReference>
<evidence type="ECO:0000256" key="2">
    <source>
        <dbReference type="ARBA" id="ARBA00009554"/>
    </source>
</evidence>
<dbReference type="EMBL" id="AGVY01000048">
    <property type="protein sequence ID" value="EHN04499.1"/>
    <property type="molecule type" value="Genomic_DNA"/>
</dbReference>
<evidence type="ECO:0000256" key="1">
    <source>
        <dbReference type="ARBA" id="ARBA00004173"/>
    </source>
</evidence>
<name>H0GP09_SACCK</name>
<reference evidence="5 6" key="1">
    <citation type="journal article" date="2012" name="FEMS Yeast Res.">
        <title>The genome sequence of the wine yeast VIN7 reveals an allotriploid hybrid genome with Saccharomyces cerevisiae and Saccharomyces kudriavzevii origins.</title>
        <authorList>
            <person name="Borneman A.R."/>
            <person name="Desany B.A."/>
            <person name="Riches D."/>
            <person name="Affourtit J.P."/>
            <person name="Forgan A.H."/>
            <person name="Pretorius I.S."/>
            <person name="Egholm M."/>
            <person name="Chambers P.J."/>
        </authorList>
    </citation>
    <scope>NUCLEOTIDE SEQUENCE [LARGE SCALE GENOMIC DNA]</scope>
    <source>
        <strain evidence="5 6">VIN7</strain>
    </source>
</reference>
<comment type="subcellular location">
    <subcellularLocation>
        <location evidence="1">Mitochondrion</location>
    </subcellularLocation>
</comment>
<evidence type="ECO:0000256" key="4">
    <source>
        <dbReference type="ARBA" id="ARBA00023128"/>
    </source>
</evidence>
<comment type="caution">
    <text evidence="5">The sequence shown here is derived from an EMBL/GenBank/DDBJ whole genome shotgun (WGS) entry which is preliminary data.</text>
</comment>